<keyword evidence="4" id="KW-0049">Antioxidant</keyword>
<dbReference type="GO" id="GO:0045454">
    <property type="term" value="P:cell redox homeostasis"/>
    <property type="evidence" value="ECO:0007669"/>
    <property type="project" value="TreeGrafter"/>
</dbReference>
<evidence type="ECO:0000256" key="4">
    <source>
        <dbReference type="RuleBase" id="RU366011"/>
    </source>
</evidence>
<protein>
    <recommendedName>
        <fullName evidence="4">Glutathione-dependent peroxiredoxin</fullName>
        <ecNumber evidence="4">1.11.1.27</ecNumber>
    </recommendedName>
</protein>
<dbReference type="GO" id="GO:0034599">
    <property type="term" value="P:cellular response to oxidative stress"/>
    <property type="evidence" value="ECO:0007669"/>
    <property type="project" value="InterPro"/>
</dbReference>
<dbReference type="InterPro" id="IPR036249">
    <property type="entry name" value="Thioredoxin-like_sf"/>
</dbReference>
<sequence length="180" mass="20279">MIGRKVPFVTFRTRVRDESVGGPNPYRWEDKTTDDYFKGKRVVLFSLPGAFTPTCSTYQLPDFEKLYDEFKAKGIDEIYCISVNDAFVMNAWGKAQGIEKVGLIPDGSGEFTRKMGMLVRKDNLGFGLRSWRYGAVINDGVVEKWFEEEGFSDNCETDPYGVSSPQNILANLDEKEAVAA</sequence>
<accession>A0A6N1VDZ6</accession>
<gene>
    <name evidence="6" type="ORF">HTY61_02650</name>
</gene>
<reference evidence="6 7" key="1">
    <citation type="submission" date="2020-06" db="EMBL/GenBank/DDBJ databases">
        <title>Oricola thermophila sp. nov. isolated from a tidal sediments.</title>
        <authorList>
            <person name="Kwon K.K."/>
            <person name="Yang S.-H."/>
            <person name="Park M.-J."/>
        </authorList>
    </citation>
    <scope>NUCLEOTIDE SEQUENCE [LARGE SCALE GENOMIC DNA]</scope>
    <source>
        <strain evidence="6 7">MEBiC13590</strain>
    </source>
</reference>
<evidence type="ECO:0000256" key="3">
    <source>
        <dbReference type="PIRSR" id="PIRSR637944-1"/>
    </source>
</evidence>
<proteinExistence type="inferred from homology"/>
<dbReference type="Pfam" id="PF08534">
    <property type="entry name" value="Redoxin"/>
    <property type="match status" value="1"/>
</dbReference>
<organism evidence="6 7">
    <name type="scientific">Oricola thermophila</name>
    <dbReference type="NCBI Taxonomy" id="2742145"/>
    <lineage>
        <taxon>Bacteria</taxon>
        <taxon>Pseudomonadati</taxon>
        <taxon>Pseudomonadota</taxon>
        <taxon>Alphaproteobacteria</taxon>
        <taxon>Hyphomicrobiales</taxon>
        <taxon>Ahrensiaceae</taxon>
        <taxon>Oricola</taxon>
    </lineage>
</organism>
<keyword evidence="2 4" id="KW-0560">Oxidoreductase</keyword>
<dbReference type="PROSITE" id="PS51352">
    <property type="entry name" value="THIOREDOXIN_2"/>
    <property type="match status" value="1"/>
</dbReference>
<dbReference type="GO" id="GO:0042744">
    <property type="term" value="P:hydrogen peroxide catabolic process"/>
    <property type="evidence" value="ECO:0007669"/>
    <property type="project" value="TreeGrafter"/>
</dbReference>
<dbReference type="EMBL" id="CP054836">
    <property type="protein sequence ID" value="QKV17442.1"/>
    <property type="molecule type" value="Genomic_DNA"/>
</dbReference>
<comment type="similarity">
    <text evidence="4">Belongs to the peroxiredoxin family. Prx5 subfamily.</text>
</comment>
<dbReference type="AlphaFoldDB" id="A0A6N1VDZ6"/>
<comment type="function">
    <text evidence="4">Thiol-specific peroxidase that catalyzes the reduction of hydrogen peroxide and organic hydroperoxides to water and alcohols, respectively. Plays a role in cell protection against oxidative stress by detoxifying peroxides.</text>
</comment>
<dbReference type="GO" id="GO:0005737">
    <property type="term" value="C:cytoplasm"/>
    <property type="evidence" value="ECO:0007669"/>
    <property type="project" value="TreeGrafter"/>
</dbReference>
<dbReference type="Proteomes" id="UP000509367">
    <property type="component" value="Chromosome"/>
</dbReference>
<name>A0A6N1VDZ6_9HYPH</name>
<feature type="domain" description="Thioredoxin" evidence="5">
    <location>
        <begin position="1"/>
        <end position="151"/>
    </location>
</feature>
<comment type="catalytic activity">
    <reaction evidence="4">
        <text>a hydroperoxide + 2 glutathione = an alcohol + glutathione disulfide + H2O</text>
        <dbReference type="Rhea" id="RHEA:62632"/>
        <dbReference type="ChEBI" id="CHEBI:15377"/>
        <dbReference type="ChEBI" id="CHEBI:30879"/>
        <dbReference type="ChEBI" id="CHEBI:35924"/>
        <dbReference type="ChEBI" id="CHEBI:57925"/>
        <dbReference type="ChEBI" id="CHEBI:58297"/>
        <dbReference type="EC" id="1.11.1.27"/>
    </reaction>
</comment>
<dbReference type="SUPFAM" id="SSF52833">
    <property type="entry name" value="Thioredoxin-like"/>
    <property type="match status" value="1"/>
</dbReference>
<dbReference type="PANTHER" id="PTHR10430">
    <property type="entry name" value="PEROXIREDOXIN"/>
    <property type="match status" value="1"/>
</dbReference>
<dbReference type="InterPro" id="IPR013740">
    <property type="entry name" value="Redoxin"/>
</dbReference>
<dbReference type="CDD" id="cd03013">
    <property type="entry name" value="PRX5_like"/>
    <property type="match status" value="1"/>
</dbReference>
<keyword evidence="4" id="KW-0676">Redox-active center</keyword>
<dbReference type="GO" id="GO:0008379">
    <property type="term" value="F:thioredoxin peroxidase activity"/>
    <property type="evidence" value="ECO:0007669"/>
    <property type="project" value="InterPro"/>
</dbReference>
<dbReference type="RefSeq" id="WP_175275339.1">
    <property type="nucleotide sequence ID" value="NZ_CP054836.1"/>
</dbReference>
<feature type="active site" description="Cysteine sulfenic acid (-SOH) intermediate" evidence="3">
    <location>
        <position position="55"/>
    </location>
</feature>
<evidence type="ECO:0000256" key="2">
    <source>
        <dbReference type="ARBA" id="ARBA00023002"/>
    </source>
</evidence>
<evidence type="ECO:0000256" key="1">
    <source>
        <dbReference type="ARBA" id="ARBA00022559"/>
    </source>
</evidence>
<evidence type="ECO:0000259" key="5">
    <source>
        <dbReference type="PROSITE" id="PS51352"/>
    </source>
</evidence>
<keyword evidence="7" id="KW-1185">Reference proteome</keyword>
<evidence type="ECO:0000313" key="6">
    <source>
        <dbReference type="EMBL" id="QKV17442.1"/>
    </source>
</evidence>
<dbReference type="InterPro" id="IPR013766">
    <property type="entry name" value="Thioredoxin_domain"/>
</dbReference>
<dbReference type="KEGG" id="orm:HTY61_02650"/>
<dbReference type="Gene3D" id="3.40.30.10">
    <property type="entry name" value="Glutaredoxin"/>
    <property type="match status" value="1"/>
</dbReference>
<keyword evidence="1 4" id="KW-0575">Peroxidase</keyword>
<dbReference type="EC" id="1.11.1.27" evidence="4"/>
<dbReference type="PANTHER" id="PTHR10430:SF16">
    <property type="entry name" value="PEROXIREDOXIN-5, MITOCHONDRIAL"/>
    <property type="match status" value="1"/>
</dbReference>
<evidence type="ECO:0000313" key="7">
    <source>
        <dbReference type="Proteomes" id="UP000509367"/>
    </source>
</evidence>
<dbReference type="InterPro" id="IPR037944">
    <property type="entry name" value="PRX5-like"/>
</dbReference>